<dbReference type="PANTHER" id="PTHR35864:SF1">
    <property type="entry name" value="ZINC METALLOPROTEASE YWHC-RELATED"/>
    <property type="match status" value="1"/>
</dbReference>
<dbReference type="PANTHER" id="PTHR35864">
    <property type="entry name" value="ZINC METALLOPROTEASE MJ0611-RELATED"/>
    <property type="match status" value="1"/>
</dbReference>
<feature type="transmembrane region" description="Helical" evidence="13">
    <location>
        <begin position="129"/>
        <end position="150"/>
    </location>
</feature>
<protein>
    <submittedName>
        <fullName evidence="15">Site-2 protease family protein</fullName>
    </submittedName>
    <submittedName>
        <fullName evidence="16">Zn-dependent protease</fullName>
    </submittedName>
</protein>
<accession>A0A562PT88</accession>
<evidence type="ECO:0000256" key="7">
    <source>
        <dbReference type="ARBA" id="ARBA00022723"/>
    </source>
</evidence>
<organism evidence="16 17">
    <name type="scientific">Pseudoduganella flava</name>
    <dbReference type="NCBI Taxonomy" id="871742"/>
    <lineage>
        <taxon>Bacteria</taxon>
        <taxon>Pseudomonadati</taxon>
        <taxon>Pseudomonadota</taxon>
        <taxon>Betaproteobacteria</taxon>
        <taxon>Burkholderiales</taxon>
        <taxon>Oxalobacteraceae</taxon>
        <taxon>Telluria group</taxon>
        <taxon>Pseudoduganella</taxon>
    </lineage>
</organism>
<proteinExistence type="inferred from homology"/>
<feature type="transmembrane region" description="Helical" evidence="13">
    <location>
        <begin position="178"/>
        <end position="197"/>
    </location>
</feature>
<dbReference type="GO" id="GO:0008237">
    <property type="term" value="F:metallopeptidase activity"/>
    <property type="evidence" value="ECO:0007669"/>
    <property type="project" value="UniProtKB-KW"/>
</dbReference>
<keyword evidence="5 16" id="KW-0645">Protease</keyword>
<feature type="transmembrane region" description="Helical" evidence="13">
    <location>
        <begin position="12"/>
        <end position="37"/>
    </location>
</feature>
<keyword evidence="9" id="KW-0862">Zinc</keyword>
<dbReference type="GO" id="GO:0006508">
    <property type="term" value="P:proteolysis"/>
    <property type="evidence" value="ECO:0007669"/>
    <property type="project" value="UniProtKB-KW"/>
</dbReference>
<keyword evidence="18" id="KW-1185">Reference proteome</keyword>
<keyword evidence="6 13" id="KW-0812">Transmembrane</keyword>
<dbReference type="InterPro" id="IPR044537">
    <property type="entry name" value="Rip2-like"/>
</dbReference>
<dbReference type="Proteomes" id="UP000437862">
    <property type="component" value="Chromosome"/>
</dbReference>
<feature type="transmembrane region" description="Helical" evidence="13">
    <location>
        <begin position="97"/>
        <end position="117"/>
    </location>
</feature>
<evidence type="ECO:0000256" key="1">
    <source>
        <dbReference type="ARBA" id="ARBA00001947"/>
    </source>
</evidence>
<evidence type="ECO:0000256" key="10">
    <source>
        <dbReference type="ARBA" id="ARBA00022989"/>
    </source>
</evidence>
<evidence type="ECO:0000259" key="14">
    <source>
        <dbReference type="Pfam" id="PF02163"/>
    </source>
</evidence>
<evidence type="ECO:0000256" key="12">
    <source>
        <dbReference type="ARBA" id="ARBA00023136"/>
    </source>
</evidence>
<gene>
    <name evidence="15" type="ORF">GO485_08850</name>
    <name evidence="16" type="ORF">IP92_02633</name>
</gene>
<reference evidence="15 18" key="3">
    <citation type="submission" date="2019-12" db="EMBL/GenBank/DDBJ databases">
        <title>Draft Genome Sequences of Six Type Strains of the Genus Massilia.</title>
        <authorList>
            <person name="Miess H."/>
            <person name="Frediansyah A."/>
            <person name="Goeker M."/>
            <person name="Gross H."/>
        </authorList>
    </citation>
    <scope>NUCLEOTIDE SEQUENCE [LARGE SCALE GENOMIC DNA]</scope>
    <source>
        <strain evidence="15 18">DSM 26639</strain>
    </source>
</reference>
<evidence type="ECO:0000256" key="6">
    <source>
        <dbReference type="ARBA" id="ARBA00022692"/>
    </source>
</evidence>
<evidence type="ECO:0000256" key="13">
    <source>
        <dbReference type="SAM" id="Phobius"/>
    </source>
</evidence>
<dbReference type="GO" id="GO:0046872">
    <property type="term" value="F:metal ion binding"/>
    <property type="evidence" value="ECO:0007669"/>
    <property type="project" value="UniProtKB-KW"/>
</dbReference>
<evidence type="ECO:0000256" key="3">
    <source>
        <dbReference type="ARBA" id="ARBA00007931"/>
    </source>
</evidence>
<keyword evidence="10 13" id="KW-1133">Transmembrane helix</keyword>
<keyword evidence="7" id="KW-0479">Metal-binding</keyword>
<dbReference type="Pfam" id="PF02163">
    <property type="entry name" value="Peptidase_M50"/>
    <property type="match status" value="2"/>
</dbReference>
<name>A0A562PT88_9BURK</name>
<evidence type="ECO:0000256" key="11">
    <source>
        <dbReference type="ARBA" id="ARBA00023049"/>
    </source>
</evidence>
<evidence type="ECO:0000256" key="2">
    <source>
        <dbReference type="ARBA" id="ARBA00004651"/>
    </source>
</evidence>
<keyword evidence="11" id="KW-0482">Metalloprotease</keyword>
<feature type="domain" description="Peptidase M50" evidence="14">
    <location>
        <begin position="137"/>
        <end position="179"/>
    </location>
</feature>
<evidence type="ECO:0000313" key="17">
    <source>
        <dbReference type="Proteomes" id="UP000315112"/>
    </source>
</evidence>
<comment type="subcellular location">
    <subcellularLocation>
        <location evidence="2">Cell membrane</location>
        <topology evidence="2">Multi-pass membrane protein</topology>
    </subcellularLocation>
</comment>
<sequence>MSELSQAIQTVAVYAIPVLFAISLHEAAHGYVARYFGDPTAHQLGRLSMNPTRHIDPFGTIVLPLILYLTIHMPFGYAKPVPVDYSRLRNPKKQMGFVAAAGPLANFAMGLAWAVWLVLMRGMGVSEPFLVQMAVAGINVNAVMCVFNLLPVPPLDGGRIVTSLLPNELARRYARIELYTPWIFIALIVLMYTGVLSPLLSSMVSGFIQLVGLLVLPLNILLNS</sequence>
<reference evidence="16 17" key="1">
    <citation type="journal article" date="2015" name="Stand. Genomic Sci.">
        <title>Genomic Encyclopedia of Bacterial and Archaeal Type Strains, Phase III: the genomes of soil and plant-associated and newly described type strains.</title>
        <authorList>
            <person name="Whitman W.B."/>
            <person name="Woyke T."/>
            <person name="Klenk H.P."/>
            <person name="Zhou Y."/>
            <person name="Lilburn T.G."/>
            <person name="Beck B.J."/>
            <person name="De Vos P."/>
            <person name="Vandamme P."/>
            <person name="Eisen J.A."/>
            <person name="Garrity G."/>
            <person name="Hugenholtz P."/>
            <person name="Kyrpides N.C."/>
        </authorList>
    </citation>
    <scope>NUCLEOTIDE SEQUENCE [LARGE SCALE GENOMIC DNA]</scope>
    <source>
        <strain evidence="16 17">CGMCC 1.10685</strain>
    </source>
</reference>
<evidence type="ECO:0000313" key="16">
    <source>
        <dbReference type="EMBL" id="TWI47573.1"/>
    </source>
</evidence>
<evidence type="ECO:0000313" key="15">
    <source>
        <dbReference type="EMBL" id="QGZ39140.1"/>
    </source>
</evidence>
<dbReference type="GO" id="GO:0005886">
    <property type="term" value="C:plasma membrane"/>
    <property type="evidence" value="ECO:0007669"/>
    <property type="project" value="UniProtKB-SubCell"/>
</dbReference>
<dbReference type="RefSeq" id="WP_145875500.1">
    <property type="nucleotide sequence ID" value="NZ_CP046904.1"/>
</dbReference>
<dbReference type="EMBL" id="VLKW01000004">
    <property type="protein sequence ID" value="TWI47573.1"/>
    <property type="molecule type" value="Genomic_DNA"/>
</dbReference>
<keyword evidence="4" id="KW-1003">Cell membrane</keyword>
<evidence type="ECO:0000256" key="9">
    <source>
        <dbReference type="ARBA" id="ARBA00022833"/>
    </source>
</evidence>
<reference evidence="16" key="2">
    <citation type="submission" date="2019-07" db="EMBL/GenBank/DDBJ databases">
        <authorList>
            <person name="Whitman W."/>
            <person name="Huntemann M."/>
            <person name="Clum A."/>
            <person name="Pillay M."/>
            <person name="Palaniappan K."/>
            <person name="Varghese N."/>
            <person name="Mikhailova N."/>
            <person name="Stamatis D."/>
            <person name="Reddy T."/>
            <person name="Daum C."/>
            <person name="Shapiro N."/>
            <person name="Ivanova N."/>
            <person name="Kyrpides N."/>
            <person name="Woyke T."/>
        </authorList>
    </citation>
    <scope>NUCLEOTIDE SEQUENCE</scope>
    <source>
        <strain evidence="16">CGMCC 1.10685</strain>
    </source>
</reference>
<feature type="transmembrane region" description="Helical" evidence="13">
    <location>
        <begin position="203"/>
        <end position="222"/>
    </location>
</feature>
<evidence type="ECO:0000256" key="8">
    <source>
        <dbReference type="ARBA" id="ARBA00022801"/>
    </source>
</evidence>
<dbReference type="EMBL" id="CP046904">
    <property type="protein sequence ID" value="QGZ39140.1"/>
    <property type="molecule type" value="Genomic_DNA"/>
</dbReference>
<dbReference type="InterPro" id="IPR052348">
    <property type="entry name" value="Metallopeptidase_M50B"/>
</dbReference>
<dbReference type="AlphaFoldDB" id="A0A562PT88"/>
<evidence type="ECO:0000256" key="5">
    <source>
        <dbReference type="ARBA" id="ARBA00022670"/>
    </source>
</evidence>
<evidence type="ECO:0000313" key="18">
    <source>
        <dbReference type="Proteomes" id="UP000437862"/>
    </source>
</evidence>
<keyword evidence="8" id="KW-0378">Hydrolase</keyword>
<feature type="transmembrane region" description="Helical" evidence="13">
    <location>
        <begin position="57"/>
        <end position="77"/>
    </location>
</feature>
<dbReference type="InterPro" id="IPR008915">
    <property type="entry name" value="Peptidase_M50"/>
</dbReference>
<comment type="similarity">
    <text evidence="3">Belongs to the peptidase M50B family.</text>
</comment>
<dbReference type="OrthoDB" id="9800627at2"/>
<evidence type="ECO:0000256" key="4">
    <source>
        <dbReference type="ARBA" id="ARBA00022475"/>
    </source>
</evidence>
<comment type="cofactor">
    <cofactor evidence="1">
        <name>Zn(2+)</name>
        <dbReference type="ChEBI" id="CHEBI:29105"/>
    </cofactor>
</comment>
<dbReference type="Proteomes" id="UP000315112">
    <property type="component" value="Unassembled WGS sequence"/>
</dbReference>
<dbReference type="CDD" id="cd06158">
    <property type="entry name" value="S2P-M50_like_1"/>
    <property type="match status" value="1"/>
</dbReference>
<feature type="domain" description="Peptidase M50" evidence="14">
    <location>
        <begin position="15"/>
        <end position="127"/>
    </location>
</feature>
<keyword evidence="12 13" id="KW-0472">Membrane</keyword>